<dbReference type="RefSeq" id="NP_001147433.2">
    <property type="nucleotide sequence ID" value="NM_001153961.2"/>
</dbReference>
<accession>C0PMM8</accession>
<dbReference type="KEGG" id="zma:100281042"/>
<dbReference type="AlphaFoldDB" id="C0PMM8"/>
<proteinExistence type="evidence at transcript level"/>
<dbReference type="GeneID" id="100281042"/>
<organism evidence="2">
    <name type="scientific">Zea mays</name>
    <name type="common">Maize</name>
    <dbReference type="NCBI Taxonomy" id="4577"/>
    <lineage>
        <taxon>Eukaryota</taxon>
        <taxon>Viridiplantae</taxon>
        <taxon>Streptophyta</taxon>
        <taxon>Embryophyta</taxon>
        <taxon>Tracheophyta</taxon>
        <taxon>Spermatophyta</taxon>
        <taxon>Magnoliopsida</taxon>
        <taxon>Liliopsida</taxon>
        <taxon>Poales</taxon>
        <taxon>Poaceae</taxon>
        <taxon>PACMAD clade</taxon>
        <taxon>Panicoideae</taxon>
        <taxon>Andropogonodae</taxon>
        <taxon>Andropogoneae</taxon>
        <taxon>Tripsacinae</taxon>
        <taxon>Zea</taxon>
    </lineage>
</organism>
<feature type="region of interest" description="Disordered" evidence="1">
    <location>
        <begin position="1"/>
        <end position="83"/>
    </location>
</feature>
<protein>
    <submittedName>
        <fullName evidence="2">Uncharacterized protein</fullName>
    </submittedName>
</protein>
<evidence type="ECO:0000256" key="1">
    <source>
        <dbReference type="SAM" id="MobiDB-lite"/>
    </source>
</evidence>
<dbReference type="EMBL" id="BT069547">
    <property type="protein sequence ID" value="ACN36444.1"/>
    <property type="molecule type" value="mRNA"/>
</dbReference>
<feature type="compositionally biased region" description="Low complexity" evidence="1">
    <location>
        <begin position="17"/>
        <end position="30"/>
    </location>
</feature>
<reference evidence="2" key="1">
    <citation type="journal article" date="2009" name="PLoS Genet.">
        <title>Sequencing, mapping, and analysis of 27,455 maize full-length cDNAs.</title>
        <authorList>
            <person name="Soderlund C."/>
            <person name="Descour A."/>
            <person name="Kudrna D."/>
            <person name="Bomhoff M."/>
            <person name="Boyd L."/>
            <person name="Currie J."/>
            <person name="Angelova A."/>
            <person name="Collura K."/>
            <person name="Wissotski M."/>
            <person name="Ashley E."/>
            <person name="Morrow D."/>
            <person name="Fernandes J."/>
            <person name="Walbot V."/>
            <person name="Yu Y."/>
        </authorList>
    </citation>
    <scope>NUCLEOTIDE SEQUENCE</scope>
    <source>
        <strain evidence="2">B73</strain>
    </source>
</reference>
<name>C0PMM8_MAIZE</name>
<feature type="compositionally biased region" description="Low complexity" evidence="1">
    <location>
        <begin position="43"/>
        <end position="58"/>
    </location>
</feature>
<feature type="compositionally biased region" description="Polar residues" evidence="1">
    <location>
        <begin position="60"/>
        <end position="83"/>
    </location>
</feature>
<evidence type="ECO:0000313" key="2">
    <source>
        <dbReference type="EMBL" id="ACN36444.1"/>
    </source>
</evidence>
<feature type="compositionally biased region" description="Basic residues" evidence="1">
    <location>
        <begin position="31"/>
        <end position="42"/>
    </location>
</feature>
<sequence length="83" mass="9045">MQKMRSSSSSTPWPTARPSATRTPRCSPRSPRSRRSSARRCLGRWTRPGRPWRAAPPRSGTGSPSAGRTRCTGSCARSSARST</sequence>
<dbReference type="OrthoDB" id="737446at2759"/>
<feature type="compositionally biased region" description="Polar residues" evidence="1">
    <location>
        <begin position="1"/>
        <end position="13"/>
    </location>
</feature>